<proteinExistence type="predicted"/>
<evidence type="ECO:0000256" key="1">
    <source>
        <dbReference type="SAM" id="MobiDB-lite"/>
    </source>
</evidence>
<gene>
    <name evidence="2" type="ORF">TELCIR_24246</name>
</gene>
<protein>
    <submittedName>
        <fullName evidence="2">Uncharacterized protein</fullName>
    </submittedName>
</protein>
<name>A0A2G9TA31_TELCI</name>
<dbReference type="EMBL" id="KZ397386">
    <property type="protein sequence ID" value="PIO54392.1"/>
    <property type="molecule type" value="Genomic_DNA"/>
</dbReference>
<dbReference type="Proteomes" id="UP000230423">
    <property type="component" value="Unassembled WGS sequence"/>
</dbReference>
<accession>A0A2G9TA31</accession>
<evidence type="ECO:0000313" key="3">
    <source>
        <dbReference type="Proteomes" id="UP000230423"/>
    </source>
</evidence>
<reference evidence="2 3" key="1">
    <citation type="submission" date="2015-09" db="EMBL/GenBank/DDBJ databases">
        <title>Draft genome of the parasitic nematode Teladorsagia circumcincta isolate WARC Sus (inbred).</title>
        <authorList>
            <person name="Mitreva M."/>
        </authorList>
    </citation>
    <scope>NUCLEOTIDE SEQUENCE [LARGE SCALE GENOMIC DNA]</scope>
    <source>
        <strain evidence="2 3">S</strain>
    </source>
</reference>
<organism evidence="2 3">
    <name type="scientific">Teladorsagia circumcincta</name>
    <name type="common">Brown stomach worm</name>
    <name type="synonym">Ostertagia circumcincta</name>
    <dbReference type="NCBI Taxonomy" id="45464"/>
    <lineage>
        <taxon>Eukaryota</taxon>
        <taxon>Metazoa</taxon>
        <taxon>Ecdysozoa</taxon>
        <taxon>Nematoda</taxon>
        <taxon>Chromadorea</taxon>
        <taxon>Rhabditida</taxon>
        <taxon>Rhabditina</taxon>
        <taxon>Rhabditomorpha</taxon>
        <taxon>Strongyloidea</taxon>
        <taxon>Trichostrongylidae</taxon>
        <taxon>Teladorsagia</taxon>
    </lineage>
</organism>
<keyword evidence="3" id="KW-1185">Reference proteome</keyword>
<dbReference type="AlphaFoldDB" id="A0A2G9TA31"/>
<feature type="region of interest" description="Disordered" evidence="1">
    <location>
        <begin position="32"/>
        <end position="65"/>
    </location>
</feature>
<sequence length="65" mass="7612">MYDDKREEDEKMDTAVQENGLEMINRNANFMETVGDPDEDEEPLVIPEAVSDHEQNSNDRREELQ</sequence>
<feature type="compositionally biased region" description="Basic and acidic residues" evidence="1">
    <location>
        <begin position="50"/>
        <end position="65"/>
    </location>
</feature>
<evidence type="ECO:0000313" key="2">
    <source>
        <dbReference type="EMBL" id="PIO54392.1"/>
    </source>
</evidence>
<feature type="non-terminal residue" evidence="2">
    <location>
        <position position="65"/>
    </location>
</feature>